<proteinExistence type="predicted"/>
<keyword evidence="3" id="KW-1185">Reference proteome</keyword>
<feature type="compositionally biased region" description="Basic and acidic residues" evidence="1">
    <location>
        <begin position="88"/>
        <end position="97"/>
    </location>
</feature>
<feature type="region of interest" description="Disordered" evidence="1">
    <location>
        <begin position="88"/>
        <end position="113"/>
    </location>
</feature>
<evidence type="ECO:0000313" key="2">
    <source>
        <dbReference type="EMBL" id="KAK8564372.1"/>
    </source>
</evidence>
<reference evidence="2 3" key="1">
    <citation type="journal article" date="2024" name="G3 (Bethesda)">
        <title>Genome assembly of Hibiscus sabdariffa L. provides insights into metabolisms of medicinal natural products.</title>
        <authorList>
            <person name="Kim T."/>
        </authorList>
    </citation>
    <scope>NUCLEOTIDE SEQUENCE [LARGE SCALE GENOMIC DNA]</scope>
    <source>
        <strain evidence="2">TK-2024</strain>
        <tissue evidence="2">Old leaves</tissue>
    </source>
</reference>
<evidence type="ECO:0000313" key="3">
    <source>
        <dbReference type="Proteomes" id="UP001472677"/>
    </source>
</evidence>
<protein>
    <submittedName>
        <fullName evidence="2">Uncharacterized protein</fullName>
    </submittedName>
</protein>
<organism evidence="2 3">
    <name type="scientific">Hibiscus sabdariffa</name>
    <name type="common">roselle</name>
    <dbReference type="NCBI Taxonomy" id="183260"/>
    <lineage>
        <taxon>Eukaryota</taxon>
        <taxon>Viridiplantae</taxon>
        <taxon>Streptophyta</taxon>
        <taxon>Embryophyta</taxon>
        <taxon>Tracheophyta</taxon>
        <taxon>Spermatophyta</taxon>
        <taxon>Magnoliopsida</taxon>
        <taxon>eudicotyledons</taxon>
        <taxon>Gunneridae</taxon>
        <taxon>Pentapetalae</taxon>
        <taxon>rosids</taxon>
        <taxon>malvids</taxon>
        <taxon>Malvales</taxon>
        <taxon>Malvaceae</taxon>
        <taxon>Malvoideae</taxon>
        <taxon>Hibiscus</taxon>
    </lineage>
</organism>
<accession>A0ABR2EQS2</accession>
<gene>
    <name evidence="2" type="ORF">V6N12_036497</name>
</gene>
<dbReference type="EMBL" id="JBBPBM010000011">
    <property type="protein sequence ID" value="KAK8564372.1"/>
    <property type="molecule type" value="Genomic_DNA"/>
</dbReference>
<sequence>MTSVQEEVNEHNKWLQQEVVELKESYQDLEAQFNIASALLDMDGRELDDPFRHVGDWTQNQAKSIKKNRAWTKKATIHILVLAQQDPFAKKNNDKNHGGTNHANGKAPEESNMEDQNNFSYIRVQPEAHIPEKGTHFNTMRATARRW</sequence>
<name>A0ABR2EQS2_9ROSI</name>
<dbReference type="Proteomes" id="UP001472677">
    <property type="component" value="Unassembled WGS sequence"/>
</dbReference>
<comment type="caution">
    <text evidence="2">The sequence shown here is derived from an EMBL/GenBank/DDBJ whole genome shotgun (WGS) entry which is preliminary data.</text>
</comment>
<evidence type="ECO:0000256" key="1">
    <source>
        <dbReference type="SAM" id="MobiDB-lite"/>
    </source>
</evidence>